<protein>
    <submittedName>
        <fullName evidence="2">Uncharacterized protein</fullName>
    </submittedName>
</protein>
<organism evidence="2 3">
    <name type="scientific">Nephila pilipes</name>
    <name type="common">Giant wood spider</name>
    <name type="synonym">Nephila maculata</name>
    <dbReference type="NCBI Taxonomy" id="299642"/>
    <lineage>
        <taxon>Eukaryota</taxon>
        <taxon>Metazoa</taxon>
        <taxon>Ecdysozoa</taxon>
        <taxon>Arthropoda</taxon>
        <taxon>Chelicerata</taxon>
        <taxon>Arachnida</taxon>
        <taxon>Araneae</taxon>
        <taxon>Araneomorphae</taxon>
        <taxon>Entelegynae</taxon>
        <taxon>Araneoidea</taxon>
        <taxon>Nephilidae</taxon>
        <taxon>Nephila</taxon>
    </lineage>
</organism>
<evidence type="ECO:0000256" key="1">
    <source>
        <dbReference type="SAM" id="MobiDB-lite"/>
    </source>
</evidence>
<evidence type="ECO:0000313" key="2">
    <source>
        <dbReference type="EMBL" id="GFT58540.1"/>
    </source>
</evidence>
<accession>A0A8X6TXU7</accession>
<reference evidence="2" key="1">
    <citation type="submission" date="2020-08" db="EMBL/GenBank/DDBJ databases">
        <title>Multicomponent nature underlies the extraordinary mechanical properties of spider dragline silk.</title>
        <authorList>
            <person name="Kono N."/>
            <person name="Nakamura H."/>
            <person name="Mori M."/>
            <person name="Yoshida Y."/>
            <person name="Ohtoshi R."/>
            <person name="Malay A.D."/>
            <person name="Moran D.A.P."/>
            <person name="Tomita M."/>
            <person name="Numata K."/>
            <person name="Arakawa K."/>
        </authorList>
    </citation>
    <scope>NUCLEOTIDE SEQUENCE</scope>
</reference>
<dbReference type="EMBL" id="BMAW01018467">
    <property type="protein sequence ID" value="GFT58540.1"/>
    <property type="molecule type" value="Genomic_DNA"/>
</dbReference>
<proteinExistence type="predicted"/>
<name>A0A8X6TXU7_NEPPI</name>
<keyword evidence="3" id="KW-1185">Reference proteome</keyword>
<dbReference type="OrthoDB" id="6443336at2759"/>
<feature type="region of interest" description="Disordered" evidence="1">
    <location>
        <begin position="248"/>
        <end position="281"/>
    </location>
</feature>
<dbReference type="Proteomes" id="UP000887013">
    <property type="component" value="Unassembled WGS sequence"/>
</dbReference>
<sequence length="298" mass="34863">MARKMALVPKELVSDYYQLNKPEIRVEDNISNLIHDDETPNDMKAKLLSHWIPKYQRLMQPSPPPKPFEIPKELLQETEVEQEEKTHPPLISRTHMIAKFISYTIPKTRKKYIIPILEKLRDANYIFNDMNELQKDGKTEYRSNGIDLFSYLMRNERDNRPPPLGFHTFLQGILNANIPIEWIGNKNLKESILLSQADPKWLDQSSPKESKPKKLSITERLEPFSSSESLSSLIKSKPKKFSIAERLQAFSSPETEPEKKVLKNTFSDPETSSPDRKWTTWSETKRLTQTLPWKTWRS</sequence>
<evidence type="ECO:0000313" key="3">
    <source>
        <dbReference type="Proteomes" id="UP000887013"/>
    </source>
</evidence>
<comment type="caution">
    <text evidence="2">The sequence shown here is derived from an EMBL/GenBank/DDBJ whole genome shotgun (WGS) entry which is preliminary data.</text>
</comment>
<dbReference type="AlphaFoldDB" id="A0A8X6TXU7"/>
<gene>
    <name evidence="2" type="primary">AVEN_102719_1</name>
    <name evidence="2" type="ORF">NPIL_615331</name>
</gene>